<reference evidence="2 3" key="1">
    <citation type="submission" date="2015-09" db="EMBL/GenBank/DDBJ databases">
        <title>Host preference determinants of Valsa canker pathogens revealed by comparative genomics.</title>
        <authorList>
            <person name="Yin Z."/>
            <person name="Huang L."/>
        </authorList>
    </citation>
    <scope>NUCLEOTIDE SEQUENCE [LARGE SCALE GENOMIC DNA]</scope>
    <source>
        <strain evidence="2 3">03-1</strain>
    </source>
</reference>
<feature type="region of interest" description="Disordered" evidence="1">
    <location>
        <begin position="181"/>
        <end position="203"/>
    </location>
</feature>
<accession>A0A423V990</accession>
<dbReference type="EMBL" id="LKEA01000096">
    <property type="protein sequence ID" value="ROV87414.1"/>
    <property type="molecule type" value="Genomic_DNA"/>
</dbReference>
<evidence type="ECO:0000313" key="3">
    <source>
        <dbReference type="Proteomes" id="UP000283895"/>
    </source>
</evidence>
<name>A0A423V990_9PEZI</name>
<sequence>MSSSSRTSLSEAADKQSEGHVDKVMSDVTTASKMGAPLSTKLNELGRDKPTDRDLLTDQGAQISPSFKYEVTAKQTTTAVPLTQDLPTLNSLRPPQITAEDCGGSKKVESDAKAKVSGPSNLLHANSSNDNAQVTAHDVGSTAKEEKSNAHSAAKSQKKDNPQQTASAAVTLQGTPLTFQFPSKNIIKPGSEKQLSKLTSPTPNRLFYGDDLHDWLDFTGWNDVKFRRAELARWRQRRHLDEVGRERGADGDGHGGRRDIERTDRRRDGRLSRLRNLDMMNPVPPAAGVKRGRRGSGGDRDPPAKPKTPEPPDTITTTPRPVPFKRP</sequence>
<feature type="compositionally biased region" description="Polar residues" evidence="1">
    <location>
        <begin position="77"/>
        <end position="93"/>
    </location>
</feature>
<feature type="compositionally biased region" description="Basic and acidic residues" evidence="1">
    <location>
        <begin position="296"/>
        <end position="310"/>
    </location>
</feature>
<protein>
    <submittedName>
        <fullName evidence="2">Uncharacterized protein</fullName>
    </submittedName>
</protein>
<feature type="region of interest" description="Disordered" evidence="1">
    <location>
        <begin position="77"/>
        <end position="167"/>
    </location>
</feature>
<feature type="compositionally biased region" description="Basic and acidic residues" evidence="1">
    <location>
        <begin position="103"/>
        <end position="114"/>
    </location>
</feature>
<keyword evidence="3" id="KW-1185">Reference proteome</keyword>
<comment type="caution">
    <text evidence="2">The sequence shown here is derived from an EMBL/GenBank/DDBJ whole genome shotgun (WGS) entry which is preliminary data.</text>
</comment>
<organism evidence="2 3">
    <name type="scientific">Cytospora schulzeri</name>
    <dbReference type="NCBI Taxonomy" id="448051"/>
    <lineage>
        <taxon>Eukaryota</taxon>
        <taxon>Fungi</taxon>
        <taxon>Dikarya</taxon>
        <taxon>Ascomycota</taxon>
        <taxon>Pezizomycotina</taxon>
        <taxon>Sordariomycetes</taxon>
        <taxon>Sordariomycetidae</taxon>
        <taxon>Diaporthales</taxon>
        <taxon>Cytosporaceae</taxon>
        <taxon>Cytospora</taxon>
    </lineage>
</organism>
<feature type="compositionally biased region" description="Polar residues" evidence="1">
    <location>
        <begin position="118"/>
        <end position="134"/>
    </location>
</feature>
<feature type="compositionally biased region" description="Basic and acidic residues" evidence="1">
    <location>
        <begin position="12"/>
        <end position="25"/>
    </location>
</feature>
<evidence type="ECO:0000256" key="1">
    <source>
        <dbReference type="SAM" id="MobiDB-lite"/>
    </source>
</evidence>
<feature type="compositionally biased region" description="Basic and acidic residues" evidence="1">
    <location>
        <begin position="243"/>
        <end position="271"/>
    </location>
</feature>
<evidence type="ECO:0000313" key="2">
    <source>
        <dbReference type="EMBL" id="ROV87414.1"/>
    </source>
</evidence>
<feature type="region of interest" description="Disordered" evidence="1">
    <location>
        <begin position="1"/>
        <end position="63"/>
    </location>
</feature>
<dbReference type="Proteomes" id="UP000283895">
    <property type="component" value="Unassembled WGS sequence"/>
</dbReference>
<gene>
    <name evidence="2" type="ORF">VMCG_10717</name>
</gene>
<feature type="compositionally biased region" description="Low complexity" evidence="1">
    <location>
        <begin position="1"/>
        <end position="10"/>
    </location>
</feature>
<proteinExistence type="predicted"/>
<feature type="region of interest" description="Disordered" evidence="1">
    <location>
        <begin position="243"/>
        <end position="327"/>
    </location>
</feature>
<feature type="compositionally biased region" description="Basic and acidic residues" evidence="1">
    <location>
        <begin position="44"/>
        <end position="56"/>
    </location>
</feature>
<dbReference type="AlphaFoldDB" id="A0A423V990"/>